<organism evidence="12 13">
    <name type="scientific">Psychromonas marina</name>
    <dbReference type="NCBI Taxonomy" id="88364"/>
    <lineage>
        <taxon>Bacteria</taxon>
        <taxon>Pseudomonadati</taxon>
        <taxon>Pseudomonadota</taxon>
        <taxon>Gammaproteobacteria</taxon>
        <taxon>Alteromonadales</taxon>
        <taxon>Psychromonadaceae</taxon>
        <taxon>Psychromonas</taxon>
    </lineage>
</organism>
<dbReference type="EC" id="2.5.1.9" evidence="4 9"/>
<accession>A0ABQ6E1D2</accession>
<comment type="catalytic activity">
    <reaction evidence="1">
        <text>2 6,7-dimethyl-8-(1-D-ribityl)lumazine + H(+) = 5-amino-6-(D-ribitylamino)uracil + riboflavin</text>
        <dbReference type="Rhea" id="RHEA:20772"/>
        <dbReference type="ChEBI" id="CHEBI:15378"/>
        <dbReference type="ChEBI" id="CHEBI:15934"/>
        <dbReference type="ChEBI" id="CHEBI:57986"/>
        <dbReference type="ChEBI" id="CHEBI:58201"/>
        <dbReference type="EC" id="2.5.1.9"/>
    </reaction>
</comment>
<evidence type="ECO:0000313" key="12">
    <source>
        <dbReference type="EMBL" id="GLS91203.1"/>
    </source>
</evidence>
<comment type="function">
    <text evidence="2">Catalyzes the dismutation of two molecules of 6,7-dimethyl-8-ribityllumazine, resulting in the formation of riboflavin and 5-amino-6-(D-ribitylamino)uracil.</text>
</comment>
<evidence type="ECO:0000256" key="1">
    <source>
        <dbReference type="ARBA" id="ARBA00000968"/>
    </source>
</evidence>
<evidence type="ECO:0000256" key="8">
    <source>
        <dbReference type="ARBA" id="ARBA00022737"/>
    </source>
</evidence>
<dbReference type="PROSITE" id="PS51177">
    <property type="entry name" value="LUMAZINE_BIND"/>
    <property type="match status" value="2"/>
</dbReference>
<keyword evidence="8" id="KW-0677">Repeat</keyword>
<dbReference type="NCBIfam" id="TIGR00187">
    <property type="entry name" value="ribE"/>
    <property type="match status" value="1"/>
</dbReference>
<reference evidence="13" key="1">
    <citation type="journal article" date="2019" name="Int. J. Syst. Evol. Microbiol.">
        <title>The Global Catalogue of Microorganisms (GCM) 10K type strain sequencing project: providing services to taxonomists for standard genome sequencing and annotation.</title>
        <authorList>
            <consortium name="The Broad Institute Genomics Platform"/>
            <consortium name="The Broad Institute Genome Sequencing Center for Infectious Disease"/>
            <person name="Wu L."/>
            <person name="Ma J."/>
        </authorList>
    </citation>
    <scope>NUCLEOTIDE SEQUENCE [LARGE SCALE GENOMIC DNA]</scope>
    <source>
        <strain evidence="13">NBRC 103166</strain>
    </source>
</reference>
<evidence type="ECO:0000256" key="3">
    <source>
        <dbReference type="ARBA" id="ARBA00004887"/>
    </source>
</evidence>
<feature type="domain" description="Lumazine-binding" evidence="11">
    <location>
        <begin position="1"/>
        <end position="97"/>
    </location>
</feature>
<evidence type="ECO:0000259" key="11">
    <source>
        <dbReference type="PROSITE" id="PS51177"/>
    </source>
</evidence>
<dbReference type="SUPFAM" id="SSF63380">
    <property type="entry name" value="Riboflavin synthase domain-like"/>
    <property type="match status" value="2"/>
</dbReference>
<evidence type="ECO:0000256" key="7">
    <source>
        <dbReference type="ARBA" id="ARBA00022679"/>
    </source>
</evidence>
<feature type="repeat" description="Lumazine-binding" evidence="10">
    <location>
        <begin position="1"/>
        <end position="97"/>
    </location>
</feature>
<name>A0ABQ6E1D2_9GAMM</name>
<evidence type="ECO:0000256" key="6">
    <source>
        <dbReference type="ARBA" id="ARBA00022619"/>
    </source>
</evidence>
<dbReference type="InterPro" id="IPR017938">
    <property type="entry name" value="Riboflavin_synthase-like_b-brl"/>
</dbReference>
<proteinExistence type="predicted"/>
<evidence type="ECO:0000256" key="9">
    <source>
        <dbReference type="NCBIfam" id="TIGR00187"/>
    </source>
</evidence>
<evidence type="ECO:0000256" key="2">
    <source>
        <dbReference type="ARBA" id="ARBA00002803"/>
    </source>
</evidence>
<dbReference type="EMBL" id="BSPQ01000010">
    <property type="protein sequence ID" value="GLS91203.1"/>
    <property type="molecule type" value="Genomic_DNA"/>
</dbReference>
<evidence type="ECO:0000256" key="4">
    <source>
        <dbReference type="ARBA" id="ARBA00012827"/>
    </source>
</evidence>
<keyword evidence="6" id="KW-0686">Riboflavin biosynthesis</keyword>
<dbReference type="InterPro" id="IPR001783">
    <property type="entry name" value="Lumazine-bd"/>
</dbReference>
<evidence type="ECO:0000313" key="13">
    <source>
        <dbReference type="Proteomes" id="UP001157353"/>
    </source>
</evidence>
<dbReference type="PIRSF" id="PIRSF000498">
    <property type="entry name" value="Riboflavin_syn_A"/>
    <property type="match status" value="1"/>
</dbReference>
<dbReference type="Gene3D" id="2.40.30.20">
    <property type="match status" value="2"/>
</dbReference>
<dbReference type="NCBIfam" id="NF006767">
    <property type="entry name" value="PRK09289.1"/>
    <property type="match status" value="1"/>
</dbReference>
<dbReference type="InterPro" id="IPR026017">
    <property type="entry name" value="Lumazine-bd_dom"/>
</dbReference>
<dbReference type="NCBIfam" id="NF009566">
    <property type="entry name" value="PRK13020.1"/>
    <property type="match status" value="1"/>
</dbReference>
<gene>
    <name evidence="12" type="primary">ribE</name>
    <name evidence="12" type="ORF">GCM10007916_22720</name>
</gene>
<dbReference type="PANTHER" id="PTHR21098:SF12">
    <property type="entry name" value="RIBOFLAVIN SYNTHASE"/>
    <property type="match status" value="1"/>
</dbReference>
<feature type="domain" description="Lumazine-binding" evidence="11">
    <location>
        <begin position="98"/>
        <end position="194"/>
    </location>
</feature>
<sequence length="225" mass="24117">MFTGIIEAVGSIKTIKHHAKDMTISIDCGALDLSDVKLGDSIAHNGVCLTVTKLHDNGYDVDISNETIQRSGFSAIKTGFPMNLEKAMQVSSRFGGHIVSGHVDGVGKIISITELGSAIEYWIKAPDQLARYIAEKGSISIDGISLTTNAIDGAAFKLTIIPHTISQTTMQHYRVGTLVNLEIDVVARYLERLLLGDKAAHSDTGKDNSGKESTMDLLARSGFIG</sequence>
<evidence type="ECO:0000256" key="5">
    <source>
        <dbReference type="ARBA" id="ARBA00013950"/>
    </source>
</evidence>
<keyword evidence="7" id="KW-0808">Transferase</keyword>
<dbReference type="CDD" id="cd00402">
    <property type="entry name" value="Riboflavin_synthase_like"/>
    <property type="match status" value="1"/>
</dbReference>
<protein>
    <recommendedName>
        <fullName evidence="5 9">Riboflavin synthase</fullName>
        <ecNumber evidence="4 9">2.5.1.9</ecNumber>
    </recommendedName>
</protein>
<dbReference type="RefSeq" id="WP_284204326.1">
    <property type="nucleotide sequence ID" value="NZ_BSPQ01000010.1"/>
</dbReference>
<feature type="repeat" description="Lumazine-binding" evidence="10">
    <location>
        <begin position="98"/>
        <end position="194"/>
    </location>
</feature>
<dbReference type="Proteomes" id="UP001157353">
    <property type="component" value="Unassembled WGS sequence"/>
</dbReference>
<dbReference type="InterPro" id="IPR023366">
    <property type="entry name" value="ATP_synth_asu-like_sf"/>
</dbReference>
<dbReference type="PANTHER" id="PTHR21098">
    <property type="entry name" value="RIBOFLAVIN SYNTHASE ALPHA CHAIN"/>
    <property type="match status" value="1"/>
</dbReference>
<keyword evidence="13" id="KW-1185">Reference proteome</keyword>
<dbReference type="Pfam" id="PF00677">
    <property type="entry name" value="Lum_binding"/>
    <property type="match status" value="2"/>
</dbReference>
<comment type="caution">
    <text evidence="12">The sequence shown here is derived from an EMBL/GenBank/DDBJ whole genome shotgun (WGS) entry which is preliminary data.</text>
</comment>
<comment type="pathway">
    <text evidence="3">Cofactor biosynthesis; riboflavin biosynthesis; riboflavin from 2-hydroxy-3-oxobutyl phosphate and 5-amino-6-(D-ribitylamino)uracil: step 2/2.</text>
</comment>
<evidence type="ECO:0000256" key="10">
    <source>
        <dbReference type="PROSITE-ProRule" id="PRU00524"/>
    </source>
</evidence>